<dbReference type="SMART" id="SM00066">
    <property type="entry name" value="GAL4"/>
    <property type="match status" value="1"/>
</dbReference>
<evidence type="ECO:0000313" key="7">
    <source>
        <dbReference type="EMBL" id="KAJ5081573.1"/>
    </source>
</evidence>
<gene>
    <name evidence="7" type="ORF">NUU61_009837</name>
</gene>
<dbReference type="GO" id="GO:0008270">
    <property type="term" value="F:zinc ion binding"/>
    <property type="evidence" value="ECO:0007669"/>
    <property type="project" value="InterPro"/>
</dbReference>
<proteinExistence type="predicted"/>
<accession>A0A9W9EGV5</accession>
<dbReference type="Gene3D" id="4.10.240.10">
    <property type="entry name" value="Zn(2)-C6 fungal-type DNA-binding domain"/>
    <property type="match status" value="1"/>
</dbReference>
<dbReference type="GO" id="GO:0000981">
    <property type="term" value="F:DNA-binding transcription factor activity, RNA polymerase II-specific"/>
    <property type="evidence" value="ECO:0007669"/>
    <property type="project" value="InterPro"/>
</dbReference>
<name>A0A9W9EGV5_9EURO</name>
<keyword evidence="4" id="KW-0804">Transcription</keyword>
<evidence type="ECO:0000256" key="3">
    <source>
        <dbReference type="ARBA" id="ARBA00023125"/>
    </source>
</evidence>
<dbReference type="GO" id="GO:0005634">
    <property type="term" value="C:nucleus"/>
    <property type="evidence" value="ECO:0007669"/>
    <property type="project" value="UniProtKB-SubCell"/>
</dbReference>
<reference evidence="7" key="1">
    <citation type="submission" date="2022-11" db="EMBL/GenBank/DDBJ databases">
        <authorList>
            <person name="Petersen C."/>
        </authorList>
    </citation>
    <scope>NUCLEOTIDE SEQUENCE</scope>
    <source>
        <strain evidence="7">IBT 34128</strain>
    </source>
</reference>
<evidence type="ECO:0000256" key="1">
    <source>
        <dbReference type="ARBA" id="ARBA00004123"/>
    </source>
</evidence>
<dbReference type="Proteomes" id="UP001141434">
    <property type="component" value="Unassembled WGS sequence"/>
</dbReference>
<dbReference type="InterPro" id="IPR051711">
    <property type="entry name" value="Stress_Response_Reg"/>
</dbReference>
<evidence type="ECO:0000256" key="5">
    <source>
        <dbReference type="ARBA" id="ARBA00023242"/>
    </source>
</evidence>
<evidence type="ECO:0000313" key="8">
    <source>
        <dbReference type="Proteomes" id="UP001141434"/>
    </source>
</evidence>
<dbReference type="PROSITE" id="PS50048">
    <property type="entry name" value="ZN2_CY6_FUNGAL_2"/>
    <property type="match status" value="1"/>
</dbReference>
<dbReference type="CDD" id="cd00067">
    <property type="entry name" value="GAL4"/>
    <property type="match status" value="1"/>
</dbReference>
<dbReference type="InterPro" id="IPR001138">
    <property type="entry name" value="Zn2Cys6_DnaBD"/>
</dbReference>
<sequence length="66" mass="7477">MQAAYRKPRRTANACIACRQSKIKCSGDEPCVNCQRRFIRCQFSEASTKVLVSERFVICVSDVLFG</sequence>
<evidence type="ECO:0000256" key="2">
    <source>
        <dbReference type="ARBA" id="ARBA00023015"/>
    </source>
</evidence>
<dbReference type="GO" id="GO:0045944">
    <property type="term" value="P:positive regulation of transcription by RNA polymerase II"/>
    <property type="evidence" value="ECO:0007669"/>
    <property type="project" value="TreeGrafter"/>
</dbReference>
<dbReference type="RefSeq" id="XP_056506860.1">
    <property type="nucleotide sequence ID" value="XM_056660362.1"/>
</dbReference>
<feature type="domain" description="Zn(2)-C6 fungal-type" evidence="6">
    <location>
        <begin position="14"/>
        <end position="43"/>
    </location>
</feature>
<dbReference type="InterPro" id="IPR036864">
    <property type="entry name" value="Zn2-C6_fun-type_DNA-bd_sf"/>
</dbReference>
<dbReference type="PANTHER" id="PTHR47540:SF6">
    <property type="entry name" value="ZN(II)2CYS6 TRANSCRIPTION FACTOR (EUROFUNG)"/>
    <property type="match status" value="1"/>
</dbReference>
<organism evidence="7 8">
    <name type="scientific">Penicillium alfredii</name>
    <dbReference type="NCBI Taxonomy" id="1506179"/>
    <lineage>
        <taxon>Eukaryota</taxon>
        <taxon>Fungi</taxon>
        <taxon>Dikarya</taxon>
        <taxon>Ascomycota</taxon>
        <taxon>Pezizomycotina</taxon>
        <taxon>Eurotiomycetes</taxon>
        <taxon>Eurotiomycetidae</taxon>
        <taxon>Eurotiales</taxon>
        <taxon>Aspergillaceae</taxon>
        <taxon>Penicillium</taxon>
    </lineage>
</organism>
<protein>
    <recommendedName>
        <fullName evidence="6">Zn(2)-C6 fungal-type domain-containing protein</fullName>
    </recommendedName>
</protein>
<dbReference type="AlphaFoldDB" id="A0A9W9EGV5"/>
<dbReference type="PANTHER" id="PTHR47540">
    <property type="entry name" value="THIAMINE REPRESSIBLE GENES REGULATORY PROTEIN THI5"/>
    <property type="match status" value="1"/>
</dbReference>
<comment type="caution">
    <text evidence="7">The sequence shown here is derived from an EMBL/GenBank/DDBJ whole genome shotgun (WGS) entry which is preliminary data.</text>
</comment>
<dbReference type="EMBL" id="JAPMSZ010000012">
    <property type="protein sequence ID" value="KAJ5081573.1"/>
    <property type="molecule type" value="Genomic_DNA"/>
</dbReference>
<dbReference type="GO" id="GO:0043565">
    <property type="term" value="F:sequence-specific DNA binding"/>
    <property type="evidence" value="ECO:0007669"/>
    <property type="project" value="TreeGrafter"/>
</dbReference>
<dbReference type="Pfam" id="PF00172">
    <property type="entry name" value="Zn_clus"/>
    <property type="match status" value="1"/>
</dbReference>
<reference evidence="7" key="2">
    <citation type="journal article" date="2023" name="IMA Fungus">
        <title>Comparative genomic study of the Penicillium genus elucidates a diverse pangenome and 15 lateral gene transfer events.</title>
        <authorList>
            <person name="Petersen C."/>
            <person name="Sorensen T."/>
            <person name="Nielsen M.R."/>
            <person name="Sondergaard T.E."/>
            <person name="Sorensen J.L."/>
            <person name="Fitzpatrick D.A."/>
            <person name="Frisvad J.C."/>
            <person name="Nielsen K.L."/>
        </authorList>
    </citation>
    <scope>NUCLEOTIDE SEQUENCE</scope>
    <source>
        <strain evidence="7">IBT 34128</strain>
    </source>
</reference>
<dbReference type="PROSITE" id="PS00463">
    <property type="entry name" value="ZN2_CY6_FUNGAL_1"/>
    <property type="match status" value="1"/>
</dbReference>
<dbReference type="GeneID" id="81399531"/>
<comment type="subcellular location">
    <subcellularLocation>
        <location evidence="1">Nucleus</location>
    </subcellularLocation>
</comment>
<keyword evidence="3" id="KW-0238">DNA-binding</keyword>
<keyword evidence="5" id="KW-0539">Nucleus</keyword>
<evidence type="ECO:0000259" key="6">
    <source>
        <dbReference type="PROSITE" id="PS50048"/>
    </source>
</evidence>
<keyword evidence="2" id="KW-0805">Transcription regulation</keyword>
<dbReference type="SUPFAM" id="SSF57701">
    <property type="entry name" value="Zn2/Cys6 DNA-binding domain"/>
    <property type="match status" value="1"/>
</dbReference>
<dbReference type="OrthoDB" id="3163292at2759"/>
<keyword evidence="8" id="KW-1185">Reference proteome</keyword>
<evidence type="ECO:0000256" key="4">
    <source>
        <dbReference type="ARBA" id="ARBA00023163"/>
    </source>
</evidence>